<evidence type="ECO:0000313" key="3">
    <source>
        <dbReference type="Proteomes" id="UP000033616"/>
    </source>
</evidence>
<accession>A0A0F3MLY5</accession>
<gene>
    <name evidence="2" type="ORF">OCHUTO_0367</name>
</gene>
<evidence type="ECO:0000313" key="2">
    <source>
        <dbReference type="EMBL" id="KJV56666.1"/>
    </source>
</evidence>
<reference evidence="2 3" key="1">
    <citation type="submission" date="2015-02" db="EMBL/GenBank/DDBJ databases">
        <title>Genome Sequencing of Rickettsiales.</title>
        <authorList>
            <person name="Daugherty S.C."/>
            <person name="Su Q."/>
            <person name="Abolude K."/>
            <person name="Beier-Sexton M."/>
            <person name="Carlyon J.A."/>
            <person name="Carter R."/>
            <person name="Day N.P."/>
            <person name="Dumler S.J."/>
            <person name="Dyachenko V."/>
            <person name="Godinez A."/>
            <person name="Kurtti T.J."/>
            <person name="Lichay M."/>
            <person name="Mullins K.E."/>
            <person name="Ott S."/>
            <person name="Pappas-Brown V."/>
            <person name="Paris D.H."/>
            <person name="Patel P."/>
            <person name="Richards A.L."/>
            <person name="Sadzewicz L."/>
            <person name="Sears K."/>
            <person name="Seidman D."/>
            <person name="Sengamalay N."/>
            <person name="Stenos J."/>
            <person name="Tallon L.J."/>
            <person name="Vincent G."/>
            <person name="Fraser C.M."/>
            <person name="Munderloh U."/>
            <person name="Dunning-Hotopp J.C."/>
        </authorList>
    </citation>
    <scope>NUCLEOTIDE SEQUENCE [LARGE SCALE GENOMIC DNA]</scope>
    <source>
        <strain evidence="2 3">Fuller</strain>
    </source>
</reference>
<comment type="caution">
    <text evidence="2">The sequence shown here is derived from an EMBL/GenBank/DDBJ whole genome shotgun (WGS) entry which is preliminary data.</text>
</comment>
<keyword evidence="1" id="KW-0472">Membrane</keyword>
<keyword evidence="3" id="KW-1185">Reference proteome</keyword>
<dbReference type="STRING" id="1359168.OCHUTO_0367"/>
<dbReference type="OrthoDB" id="9943527at2"/>
<feature type="transmembrane region" description="Helical" evidence="1">
    <location>
        <begin position="21"/>
        <end position="39"/>
    </location>
</feature>
<evidence type="ECO:0000256" key="1">
    <source>
        <dbReference type="SAM" id="Phobius"/>
    </source>
</evidence>
<dbReference type="AlphaFoldDB" id="A0A0F3MLY5"/>
<protein>
    <submittedName>
        <fullName evidence="2">Uncharacterized protein</fullName>
    </submittedName>
</protein>
<keyword evidence="1" id="KW-1133">Transmembrane helix</keyword>
<keyword evidence="1" id="KW-0812">Transmembrane</keyword>
<dbReference type="Proteomes" id="UP000033616">
    <property type="component" value="Unassembled WGS sequence"/>
</dbReference>
<dbReference type="PATRIC" id="fig|1359168.3.peg.1123"/>
<sequence>MNSGINTKLITLIETINKRPWLKYLLCFILISVATYVNYKLVSKEKPELFDPNLAKAKREAAELEKKNSTNLA</sequence>
<organism evidence="2 3">
    <name type="scientific">Orientia chuto str. Dubai</name>
    <dbReference type="NCBI Taxonomy" id="1359168"/>
    <lineage>
        <taxon>Bacteria</taxon>
        <taxon>Pseudomonadati</taxon>
        <taxon>Pseudomonadota</taxon>
        <taxon>Alphaproteobacteria</taxon>
        <taxon>Rickettsiales</taxon>
        <taxon>Rickettsiaceae</taxon>
        <taxon>Rickettsieae</taxon>
        <taxon>Orientia</taxon>
    </lineage>
</organism>
<proteinExistence type="predicted"/>
<name>A0A0F3MLY5_9RICK</name>
<dbReference type="EMBL" id="LANP01000007">
    <property type="protein sequence ID" value="KJV56666.1"/>
    <property type="molecule type" value="Genomic_DNA"/>
</dbReference>